<dbReference type="EMBL" id="QXGB01009977">
    <property type="protein sequence ID" value="KAE9156493.1"/>
    <property type="molecule type" value="Genomic_DNA"/>
</dbReference>
<evidence type="ECO:0000256" key="2">
    <source>
        <dbReference type="SAM" id="SignalP"/>
    </source>
</evidence>
<evidence type="ECO:0000313" key="8">
    <source>
        <dbReference type="Proteomes" id="UP000440367"/>
    </source>
</evidence>
<dbReference type="EMBL" id="QXGD01009223">
    <property type="protein sequence ID" value="KAE9158201.1"/>
    <property type="molecule type" value="Genomic_DNA"/>
</dbReference>
<feature type="region of interest" description="Disordered" evidence="1">
    <location>
        <begin position="41"/>
        <end position="74"/>
    </location>
</feature>
<keyword evidence="2" id="KW-0732">Signal</keyword>
<sequence>MWMAVSGSTWVSWAGAWRSSCACSATPAACSPRRRSACRRRASSTAPWRSSSFGSRPPSTWCRRRATSTARGTW</sequence>
<evidence type="ECO:0000313" key="4">
    <source>
        <dbReference type="EMBL" id="KAE9156493.1"/>
    </source>
</evidence>
<dbReference type="EMBL" id="QXFW01010282">
    <property type="protein sequence ID" value="KAE8953013.1"/>
    <property type="molecule type" value="Genomic_DNA"/>
</dbReference>
<dbReference type="Proteomes" id="UP000440367">
    <property type="component" value="Unassembled WGS sequence"/>
</dbReference>
<feature type="chain" id="PRO_5036163888" description="Secreted protein" evidence="2">
    <location>
        <begin position="23"/>
        <end position="74"/>
    </location>
</feature>
<feature type="non-terminal residue" evidence="3">
    <location>
        <position position="74"/>
    </location>
</feature>
<evidence type="ECO:0000313" key="3">
    <source>
        <dbReference type="EMBL" id="KAE8953013.1"/>
    </source>
</evidence>
<dbReference type="EMBL" id="QXGB01009013">
    <property type="protein sequence ID" value="KAE9157307.1"/>
    <property type="molecule type" value="Genomic_DNA"/>
</dbReference>
<feature type="compositionally biased region" description="Polar residues" evidence="1">
    <location>
        <begin position="47"/>
        <end position="58"/>
    </location>
</feature>
<dbReference type="Proteomes" id="UP000433483">
    <property type="component" value="Unassembled WGS sequence"/>
</dbReference>
<evidence type="ECO:0000313" key="7">
    <source>
        <dbReference type="Proteomes" id="UP000433483"/>
    </source>
</evidence>
<evidence type="ECO:0000256" key="1">
    <source>
        <dbReference type="SAM" id="MobiDB-lite"/>
    </source>
</evidence>
<comment type="caution">
    <text evidence="3">The sequence shown here is derived from an EMBL/GenBank/DDBJ whole genome shotgun (WGS) entry which is preliminary data.</text>
</comment>
<proteinExistence type="predicted"/>
<dbReference type="AlphaFoldDB" id="A0A6A3G805"/>
<evidence type="ECO:0000313" key="5">
    <source>
        <dbReference type="EMBL" id="KAE9157307.1"/>
    </source>
</evidence>
<gene>
    <name evidence="6" type="ORF">PF002_g33167</name>
    <name evidence="5" type="ORF">PF005_g32884</name>
    <name evidence="4" type="ORF">PF005_g33190</name>
    <name evidence="3" type="ORF">PF011_g32533</name>
</gene>
<name>A0A6A3G805_9STRA</name>
<keyword evidence="7" id="KW-1185">Reference proteome</keyword>
<dbReference type="Proteomes" id="UP000460718">
    <property type="component" value="Unassembled WGS sequence"/>
</dbReference>
<evidence type="ECO:0000313" key="9">
    <source>
        <dbReference type="Proteomes" id="UP000460718"/>
    </source>
</evidence>
<organism evidence="3 9">
    <name type="scientific">Phytophthora fragariae</name>
    <dbReference type="NCBI Taxonomy" id="53985"/>
    <lineage>
        <taxon>Eukaryota</taxon>
        <taxon>Sar</taxon>
        <taxon>Stramenopiles</taxon>
        <taxon>Oomycota</taxon>
        <taxon>Peronosporomycetes</taxon>
        <taxon>Peronosporales</taxon>
        <taxon>Peronosporaceae</taxon>
        <taxon>Phytophthora</taxon>
    </lineage>
</organism>
<evidence type="ECO:0000313" key="6">
    <source>
        <dbReference type="EMBL" id="KAE9158201.1"/>
    </source>
</evidence>
<accession>A0A6A3G805</accession>
<feature type="signal peptide" evidence="2">
    <location>
        <begin position="1"/>
        <end position="22"/>
    </location>
</feature>
<protein>
    <recommendedName>
        <fullName evidence="10">Secreted protein</fullName>
    </recommendedName>
</protein>
<reference evidence="3 9" key="1">
    <citation type="submission" date="2018-09" db="EMBL/GenBank/DDBJ databases">
        <title>Genomic investigation of the strawberry pathogen Phytophthora fragariae indicates pathogenicity is determined by transcriptional variation in three key races.</title>
        <authorList>
            <person name="Adams T.M."/>
            <person name="Armitage A.D."/>
            <person name="Sobczyk M.K."/>
            <person name="Bates H.J."/>
            <person name="Dunwell J.M."/>
            <person name="Nellist C.F."/>
            <person name="Harrison R.J."/>
        </authorList>
    </citation>
    <scope>NUCLEOTIDE SEQUENCE [LARGE SCALE GENOMIC DNA]</scope>
    <source>
        <strain evidence="6 8">BC-1</strain>
        <strain evidence="4 7">NOV-27</strain>
        <strain evidence="3 9">SCRP245</strain>
    </source>
</reference>
<evidence type="ECO:0008006" key="10">
    <source>
        <dbReference type="Google" id="ProtNLM"/>
    </source>
</evidence>